<name>A0AAV4TUH6_9ARAC</name>
<evidence type="ECO:0000313" key="3">
    <source>
        <dbReference type="Proteomes" id="UP001054837"/>
    </source>
</evidence>
<dbReference type="AlphaFoldDB" id="A0AAV4TUH6"/>
<comment type="caution">
    <text evidence="2">The sequence shown here is derived from an EMBL/GenBank/DDBJ whole genome shotgun (WGS) entry which is preliminary data.</text>
</comment>
<evidence type="ECO:0000313" key="2">
    <source>
        <dbReference type="EMBL" id="GIY48834.1"/>
    </source>
</evidence>
<dbReference type="EMBL" id="BPLQ01010158">
    <property type="protein sequence ID" value="GIY48834.1"/>
    <property type="molecule type" value="Genomic_DNA"/>
</dbReference>
<keyword evidence="3" id="KW-1185">Reference proteome</keyword>
<proteinExistence type="predicted"/>
<keyword evidence="1" id="KW-0732">Signal</keyword>
<sequence length="227" mass="26184">MWSFIVPVFLFASVVSGETNCEMNVFDFCVTPKIFFGIPLSVEEYNAHCPEMKNYMKCMKEYQDTCDTDNIFFETQEIYDGTYSAYSELCEEGSPFYKAVTENLRCFNETFENSRCEDETADFIEEFKVPIDEEMKDHGTYSLPIEIMCLKDILDVACYTNDITTNCGSEAGEASRQFIRRAHYIENVCSPDNAKYLSEDLHHYIALKDSQRDYLVEALAELASRST</sequence>
<protein>
    <submittedName>
        <fullName evidence="2">Uncharacterized protein</fullName>
    </submittedName>
</protein>
<feature type="signal peptide" evidence="1">
    <location>
        <begin position="1"/>
        <end position="17"/>
    </location>
</feature>
<dbReference type="Proteomes" id="UP001054837">
    <property type="component" value="Unassembled WGS sequence"/>
</dbReference>
<evidence type="ECO:0000256" key="1">
    <source>
        <dbReference type="SAM" id="SignalP"/>
    </source>
</evidence>
<gene>
    <name evidence="2" type="primary">AVEN_158092_1</name>
    <name evidence="2" type="ORF">CDAR_528141</name>
</gene>
<organism evidence="2 3">
    <name type="scientific">Caerostris darwini</name>
    <dbReference type="NCBI Taxonomy" id="1538125"/>
    <lineage>
        <taxon>Eukaryota</taxon>
        <taxon>Metazoa</taxon>
        <taxon>Ecdysozoa</taxon>
        <taxon>Arthropoda</taxon>
        <taxon>Chelicerata</taxon>
        <taxon>Arachnida</taxon>
        <taxon>Araneae</taxon>
        <taxon>Araneomorphae</taxon>
        <taxon>Entelegynae</taxon>
        <taxon>Araneoidea</taxon>
        <taxon>Araneidae</taxon>
        <taxon>Caerostris</taxon>
    </lineage>
</organism>
<feature type="chain" id="PRO_5043607467" evidence="1">
    <location>
        <begin position="18"/>
        <end position="227"/>
    </location>
</feature>
<reference evidence="2 3" key="1">
    <citation type="submission" date="2021-06" db="EMBL/GenBank/DDBJ databases">
        <title>Caerostris darwini draft genome.</title>
        <authorList>
            <person name="Kono N."/>
            <person name="Arakawa K."/>
        </authorList>
    </citation>
    <scope>NUCLEOTIDE SEQUENCE [LARGE SCALE GENOMIC DNA]</scope>
</reference>
<accession>A0AAV4TUH6</accession>